<dbReference type="EC" id="3.2.1.8" evidence="8"/>
<organism evidence="11 12">
    <name type="scientific">Aporhodopirellula rubra</name>
    <dbReference type="NCBI Taxonomy" id="980271"/>
    <lineage>
        <taxon>Bacteria</taxon>
        <taxon>Pseudomonadati</taxon>
        <taxon>Planctomycetota</taxon>
        <taxon>Planctomycetia</taxon>
        <taxon>Pirellulales</taxon>
        <taxon>Pirellulaceae</taxon>
        <taxon>Aporhodopirellula</taxon>
    </lineage>
</organism>
<evidence type="ECO:0000256" key="2">
    <source>
        <dbReference type="ARBA" id="ARBA00022801"/>
    </source>
</evidence>
<feature type="site" description="Important for catalytic activity, responsible for pKa modulation of the active site Glu and correct orientation of both the proton donor and substrate" evidence="7">
    <location>
        <position position="149"/>
    </location>
</feature>
<keyword evidence="4 8" id="KW-0326">Glycosidase</keyword>
<dbReference type="SMART" id="SM00633">
    <property type="entry name" value="Glyco_10"/>
    <property type="match status" value="1"/>
</dbReference>
<evidence type="ECO:0000256" key="3">
    <source>
        <dbReference type="ARBA" id="ARBA00023277"/>
    </source>
</evidence>
<dbReference type="InterPro" id="IPR051795">
    <property type="entry name" value="Glycosyl_Hydrlase_43"/>
</dbReference>
<dbReference type="SUPFAM" id="SSF51445">
    <property type="entry name" value="(Trans)glycosidases"/>
    <property type="match status" value="1"/>
</dbReference>
<keyword evidence="12" id="KW-1185">Reference proteome</keyword>
<comment type="caution">
    <text evidence="11">The sequence shown here is derived from an EMBL/GenBank/DDBJ whole genome shotgun (WGS) entry which is preliminary data.</text>
</comment>
<comment type="similarity">
    <text evidence="1">Belongs to the glycosyl hydrolase 43 family.</text>
</comment>
<reference evidence="11 12" key="1">
    <citation type="submission" date="2020-08" db="EMBL/GenBank/DDBJ databases">
        <title>Genomic Encyclopedia of Type Strains, Phase III (KMG-III): the genomes of soil and plant-associated and newly described type strains.</title>
        <authorList>
            <person name="Whitman W."/>
        </authorList>
    </citation>
    <scope>NUCLEOTIDE SEQUENCE [LARGE SCALE GENOMIC DNA]</scope>
    <source>
        <strain evidence="11 12">CECT 8075</strain>
    </source>
</reference>
<feature type="domain" description="GH10" evidence="10">
    <location>
        <begin position="524"/>
        <end position="869"/>
    </location>
</feature>
<dbReference type="PANTHER" id="PTHR42812">
    <property type="entry name" value="BETA-XYLOSIDASE"/>
    <property type="match status" value="1"/>
</dbReference>
<comment type="similarity">
    <text evidence="8">Belongs to the glycosyl hydrolase 10 (cellulase F) family.</text>
</comment>
<dbReference type="SUPFAM" id="SSF75005">
    <property type="entry name" value="Arabinanase/levansucrase/invertase"/>
    <property type="match status" value="1"/>
</dbReference>
<dbReference type="AlphaFoldDB" id="A0A7W5DZJ5"/>
<feature type="signal peptide" evidence="9">
    <location>
        <begin position="1"/>
        <end position="24"/>
    </location>
</feature>
<evidence type="ECO:0000256" key="5">
    <source>
        <dbReference type="ARBA" id="ARBA00023326"/>
    </source>
</evidence>
<proteinExistence type="inferred from homology"/>
<sequence>MNKYQLIRLVCVCACVLANVAASAQPAKNPIIWADVPDVAVIRVDDCYYMSSTTMHMSPGLPIMKSQDLVSWQLVGYAYDTLAENDALTLKNGQDAYGAGSWASSLNYHNGKFYASTFSATTGKTHVFVTEDIENGPWREHSFSPALHDHSLFFDDDGRVYMVYGGGDLKLVELTADASAIKPGGVDQIIIPNASHVAGPNVGLAAEGSQLRKINGKYYVMNITWPRDGMRTQIIHRADQITGPYEGRVILQDRGVAQGGLIDSPQGDWYAMMFQDHGAVGRTPYLVPMKWRDGWPVLGDEGKLPDHLPIPINSDSVSAIVASDEFERKPDEPELPLQWQWNHNPDHEHWSVTDRPGWLRLTTGQTTTDLLHARNTLTQRTFGPVSTATTTIDVANMQDGDVTGLAVLQRKYGFVGVKAEGQSKKSIVMVSTESDSPVEHECIPLTQETVFFKVHCDFRDGEDKAYFFFSLDAKQWTKIGDPVQMVYTLPHFMGYRFALFNFATKNTGGSVDFNRFRVSGRQSTQHHSSLKKAVGGRFKIGVGTDFDVLRRSDDLALIKRNFQILTPENSMKPNVVQASEGEFDFANADALMDIAEANELEVAGHCLVWSRPGTTPAWFFRDGNQEASKDLVLSRLKTHIANVVGRYRGRIDMWDVVNEALADSDDEYLRDIEWSRITGEEFIVKAFQYAREADPDALLVYNDYNCTQPGKLKKLVRLVKSVKAQGGPIDAIGLQAHYEYGKIPYEGIEAALIAMRQIGVKVIFSELDMDVVTRARWYADDGVHRAELAASNPYPHHSPPDVLERQAEQYAKLFDVIEHYSDVVVRVTFWNLHDGQSWLNEWPWQRTNHPLLFDRDLNPKPAYHAVIETLIRSDSSPSHPSP</sequence>
<name>A0A7W5DZJ5_9BACT</name>
<protein>
    <recommendedName>
        <fullName evidence="8">Beta-xylanase</fullName>
        <ecNumber evidence="8">3.2.1.8</ecNumber>
    </recommendedName>
</protein>
<dbReference type="InterPro" id="IPR023296">
    <property type="entry name" value="Glyco_hydro_beta-prop_sf"/>
</dbReference>
<feature type="active site" description="Proton donor" evidence="6">
    <location>
        <position position="207"/>
    </location>
</feature>
<dbReference type="InterPro" id="IPR017853">
    <property type="entry name" value="GH"/>
</dbReference>
<dbReference type="InterPro" id="IPR041542">
    <property type="entry name" value="GH43_C2"/>
</dbReference>
<dbReference type="Gene3D" id="3.20.20.80">
    <property type="entry name" value="Glycosidases"/>
    <property type="match status" value="1"/>
</dbReference>
<dbReference type="GO" id="GO:0045493">
    <property type="term" value="P:xylan catabolic process"/>
    <property type="evidence" value="ECO:0007669"/>
    <property type="project" value="UniProtKB-KW"/>
</dbReference>
<keyword evidence="2 8" id="KW-0378">Hydrolase</keyword>
<dbReference type="PRINTS" id="PR00134">
    <property type="entry name" value="GLHYDRLASE10"/>
</dbReference>
<dbReference type="InterPro" id="IPR013320">
    <property type="entry name" value="ConA-like_dom_sf"/>
</dbReference>
<dbReference type="PANTHER" id="PTHR42812:SF12">
    <property type="entry name" value="BETA-XYLOSIDASE-RELATED"/>
    <property type="match status" value="1"/>
</dbReference>
<dbReference type="Pfam" id="PF00331">
    <property type="entry name" value="Glyco_hydro_10"/>
    <property type="match status" value="1"/>
</dbReference>
<dbReference type="SUPFAM" id="SSF49899">
    <property type="entry name" value="Concanavalin A-like lectins/glucanases"/>
    <property type="match status" value="1"/>
</dbReference>
<keyword evidence="9" id="KW-0732">Signal</keyword>
<evidence type="ECO:0000313" key="12">
    <source>
        <dbReference type="Proteomes" id="UP000536179"/>
    </source>
</evidence>
<evidence type="ECO:0000256" key="7">
    <source>
        <dbReference type="PIRSR" id="PIRSR606710-2"/>
    </source>
</evidence>
<dbReference type="RefSeq" id="WP_184305480.1">
    <property type="nucleotide sequence ID" value="NZ_JACHXU010000009.1"/>
</dbReference>
<dbReference type="EMBL" id="JACHXU010000009">
    <property type="protein sequence ID" value="MBB3207087.1"/>
    <property type="molecule type" value="Genomic_DNA"/>
</dbReference>
<accession>A0A7W5DZJ5</accession>
<evidence type="ECO:0000256" key="9">
    <source>
        <dbReference type="SAM" id="SignalP"/>
    </source>
</evidence>
<keyword evidence="3 8" id="KW-0119">Carbohydrate metabolism</keyword>
<comment type="catalytic activity">
    <reaction evidence="8">
        <text>Endohydrolysis of (1-&gt;4)-beta-D-xylosidic linkages in xylans.</text>
        <dbReference type="EC" id="3.2.1.8"/>
    </reaction>
</comment>
<dbReference type="CDD" id="cd09001">
    <property type="entry name" value="GH43_FsAxh1-like"/>
    <property type="match status" value="1"/>
</dbReference>
<dbReference type="InterPro" id="IPR001000">
    <property type="entry name" value="GH10_dom"/>
</dbReference>
<evidence type="ECO:0000256" key="6">
    <source>
        <dbReference type="PIRSR" id="PIRSR606710-1"/>
    </source>
</evidence>
<evidence type="ECO:0000259" key="10">
    <source>
        <dbReference type="PROSITE" id="PS51760"/>
    </source>
</evidence>
<feature type="active site" description="Proton acceptor" evidence="6">
    <location>
        <position position="38"/>
    </location>
</feature>
<dbReference type="PROSITE" id="PS51760">
    <property type="entry name" value="GH10_2"/>
    <property type="match status" value="1"/>
</dbReference>
<dbReference type="InterPro" id="IPR006710">
    <property type="entry name" value="Glyco_hydro_43"/>
</dbReference>
<dbReference type="Pfam" id="PF04616">
    <property type="entry name" value="Glyco_hydro_43"/>
    <property type="match status" value="1"/>
</dbReference>
<dbReference type="Pfam" id="PF17851">
    <property type="entry name" value="GH43_C2"/>
    <property type="match status" value="1"/>
</dbReference>
<feature type="chain" id="PRO_5030556724" description="Beta-xylanase" evidence="9">
    <location>
        <begin position="25"/>
        <end position="882"/>
    </location>
</feature>
<evidence type="ECO:0000256" key="4">
    <source>
        <dbReference type="ARBA" id="ARBA00023295"/>
    </source>
</evidence>
<dbReference type="Proteomes" id="UP000536179">
    <property type="component" value="Unassembled WGS sequence"/>
</dbReference>
<dbReference type="Gene3D" id="2.115.10.20">
    <property type="entry name" value="Glycosyl hydrolase domain, family 43"/>
    <property type="match status" value="1"/>
</dbReference>
<evidence type="ECO:0000313" key="11">
    <source>
        <dbReference type="EMBL" id="MBB3207087.1"/>
    </source>
</evidence>
<keyword evidence="11" id="KW-0858">Xylan degradation</keyword>
<dbReference type="GO" id="GO:0031176">
    <property type="term" value="F:endo-1,4-beta-xylanase activity"/>
    <property type="evidence" value="ECO:0007669"/>
    <property type="project" value="UniProtKB-EC"/>
</dbReference>
<dbReference type="Gene3D" id="2.60.120.200">
    <property type="match status" value="1"/>
</dbReference>
<keyword evidence="5 8" id="KW-0624">Polysaccharide degradation</keyword>
<gene>
    <name evidence="11" type="ORF">FHS27_002906</name>
</gene>
<evidence type="ECO:0000256" key="1">
    <source>
        <dbReference type="ARBA" id="ARBA00009865"/>
    </source>
</evidence>
<evidence type="ECO:0000256" key="8">
    <source>
        <dbReference type="RuleBase" id="RU361174"/>
    </source>
</evidence>